<keyword evidence="3" id="KW-0479">Metal-binding</keyword>
<dbReference type="Gene3D" id="3.90.79.10">
    <property type="entry name" value="Nucleoside Triphosphate Pyrophosphohydrolase"/>
    <property type="match status" value="1"/>
</dbReference>
<keyword evidence="6" id="KW-0464">Manganese</keyword>
<evidence type="ECO:0000256" key="3">
    <source>
        <dbReference type="ARBA" id="ARBA00022723"/>
    </source>
</evidence>
<proteinExistence type="predicted"/>
<dbReference type="Proteomes" id="UP001212152">
    <property type="component" value="Unassembled WGS sequence"/>
</dbReference>
<comment type="cofactor">
    <cofactor evidence="1">
        <name>Mn(2+)</name>
        <dbReference type="ChEBI" id="CHEBI:29035"/>
    </cofactor>
</comment>
<name>A0AAD5TT90_9FUNG</name>
<evidence type="ECO:0000256" key="5">
    <source>
        <dbReference type="ARBA" id="ARBA00022842"/>
    </source>
</evidence>
<dbReference type="PANTHER" id="PTHR12318:SF0">
    <property type="entry name" value="ACYL-COENZYME A DIPHOSPHATASE NUDT19"/>
    <property type="match status" value="1"/>
</dbReference>
<dbReference type="AlphaFoldDB" id="A0AAD5TT90"/>
<keyword evidence="4" id="KW-0378">Hydrolase</keyword>
<keyword evidence="8" id="KW-1185">Reference proteome</keyword>
<accession>A0AAD5TT90</accession>
<evidence type="ECO:0000313" key="7">
    <source>
        <dbReference type="EMBL" id="KAJ3184138.1"/>
    </source>
</evidence>
<evidence type="ECO:0000256" key="2">
    <source>
        <dbReference type="ARBA" id="ARBA00001946"/>
    </source>
</evidence>
<evidence type="ECO:0000256" key="1">
    <source>
        <dbReference type="ARBA" id="ARBA00001936"/>
    </source>
</evidence>
<reference evidence="7" key="1">
    <citation type="submission" date="2020-05" db="EMBL/GenBank/DDBJ databases">
        <title>Phylogenomic resolution of chytrid fungi.</title>
        <authorList>
            <person name="Stajich J.E."/>
            <person name="Amses K."/>
            <person name="Simmons R."/>
            <person name="Seto K."/>
            <person name="Myers J."/>
            <person name="Bonds A."/>
            <person name="Quandt C.A."/>
            <person name="Barry K."/>
            <person name="Liu P."/>
            <person name="Grigoriev I."/>
            <person name="Longcore J.E."/>
            <person name="James T.Y."/>
        </authorList>
    </citation>
    <scope>NUCLEOTIDE SEQUENCE</scope>
    <source>
        <strain evidence="7">JEL0379</strain>
    </source>
</reference>
<evidence type="ECO:0000256" key="4">
    <source>
        <dbReference type="ARBA" id="ARBA00022801"/>
    </source>
</evidence>
<dbReference type="InterPro" id="IPR039121">
    <property type="entry name" value="NUDT19"/>
</dbReference>
<organism evidence="7 8">
    <name type="scientific">Geranomyces variabilis</name>
    <dbReference type="NCBI Taxonomy" id="109894"/>
    <lineage>
        <taxon>Eukaryota</taxon>
        <taxon>Fungi</taxon>
        <taxon>Fungi incertae sedis</taxon>
        <taxon>Chytridiomycota</taxon>
        <taxon>Chytridiomycota incertae sedis</taxon>
        <taxon>Chytridiomycetes</taxon>
        <taxon>Spizellomycetales</taxon>
        <taxon>Powellomycetaceae</taxon>
        <taxon>Geranomyces</taxon>
    </lineage>
</organism>
<protein>
    <submittedName>
        <fullName evidence="7">Nucleoside diphosphate-linked moiety X motif 19, mitochondrial</fullName>
    </submittedName>
</protein>
<dbReference type="EMBL" id="JADGJQ010000004">
    <property type="protein sequence ID" value="KAJ3184138.1"/>
    <property type="molecule type" value="Genomic_DNA"/>
</dbReference>
<sequence length="196" mass="22402">MSSANLQTWRKKVHSDPKLFIEFCKAAGIRPDVQGLIHWSNWITPPVEVSRFDTHFFLTLLNESHSDTQCDGIETLELEWLTPQQAVDAFERGGISFFPPQYYTLLELSQLELSDLKEYVRGTRTRSPAHLVPMLPEPKKLADGKLALILPGDEEYSPTLRGPKGRQHRLIARKEKGTFTEMRLVDTVDPRSSSRL</sequence>
<dbReference type="GO" id="GO:0046872">
    <property type="term" value="F:metal ion binding"/>
    <property type="evidence" value="ECO:0007669"/>
    <property type="project" value="UniProtKB-KW"/>
</dbReference>
<dbReference type="GO" id="GO:0016818">
    <property type="term" value="F:hydrolase activity, acting on acid anhydrides, in phosphorus-containing anhydrides"/>
    <property type="evidence" value="ECO:0007669"/>
    <property type="project" value="InterPro"/>
</dbReference>
<gene>
    <name evidence="7" type="primary">NUDT19</name>
    <name evidence="7" type="ORF">HDU87_004984</name>
</gene>
<keyword evidence="5" id="KW-0460">Magnesium</keyword>
<dbReference type="GO" id="GO:0005739">
    <property type="term" value="C:mitochondrion"/>
    <property type="evidence" value="ECO:0007669"/>
    <property type="project" value="TreeGrafter"/>
</dbReference>
<comment type="caution">
    <text evidence="7">The sequence shown here is derived from an EMBL/GenBank/DDBJ whole genome shotgun (WGS) entry which is preliminary data.</text>
</comment>
<comment type="cofactor">
    <cofactor evidence="2">
        <name>Mg(2+)</name>
        <dbReference type="ChEBI" id="CHEBI:18420"/>
    </cofactor>
</comment>
<dbReference type="PANTHER" id="PTHR12318">
    <property type="entry name" value="TESTOSTERONE-REGULATED PROTEIN RP2"/>
    <property type="match status" value="1"/>
</dbReference>
<evidence type="ECO:0000313" key="8">
    <source>
        <dbReference type="Proteomes" id="UP001212152"/>
    </source>
</evidence>
<evidence type="ECO:0000256" key="6">
    <source>
        <dbReference type="ARBA" id="ARBA00023211"/>
    </source>
</evidence>